<dbReference type="EMBL" id="JAGPXC010000002">
    <property type="protein sequence ID" value="KAH6656713.1"/>
    <property type="molecule type" value="Genomic_DNA"/>
</dbReference>
<dbReference type="InterPro" id="IPR027268">
    <property type="entry name" value="Peptidase_M4/M1_CTD_sf"/>
</dbReference>
<reference evidence="2" key="1">
    <citation type="journal article" date="2021" name="Nat. Commun.">
        <title>Genetic determinants of endophytism in the Arabidopsis root mycobiome.</title>
        <authorList>
            <person name="Mesny F."/>
            <person name="Miyauchi S."/>
            <person name="Thiergart T."/>
            <person name="Pickel B."/>
            <person name="Atanasova L."/>
            <person name="Karlsson M."/>
            <person name="Huettel B."/>
            <person name="Barry K.W."/>
            <person name="Haridas S."/>
            <person name="Chen C."/>
            <person name="Bauer D."/>
            <person name="Andreopoulos W."/>
            <person name="Pangilinan J."/>
            <person name="LaButti K."/>
            <person name="Riley R."/>
            <person name="Lipzen A."/>
            <person name="Clum A."/>
            <person name="Drula E."/>
            <person name="Henrissat B."/>
            <person name="Kohler A."/>
            <person name="Grigoriev I.V."/>
            <person name="Martin F.M."/>
            <person name="Hacquard S."/>
        </authorList>
    </citation>
    <scope>NUCLEOTIDE SEQUENCE</scope>
    <source>
        <strain evidence="2">MPI-SDFR-AT-0073</strain>
    </source>
</reference>
<keyword evidence="3" id="KW-1185">Reference proteome</keyword>
<dbReference type="RefSeq" id="XP_045960947.1">
    <property type="nucleotide sequence ID" value="XM_046109066.1"/>
</dbReference>
<dbReference type="InterPro" id="IPR036034">
    <property type="entry name" value="PDZ_sf"/>
</dbReference>
<dbReference type="OrthoDB" id="626167at2759"/>
<evidence type="ECO:0000313" key="2">
    <source>
        <dbReference type="EMBL" id="KAH6656713.1"/>
    </source>
</evidence>
<name>A0A9P8UQW8_9PEZI</name>
<proteinExistence type="predicted"/>
<dbReference type="GeneID" id="70137957"/>
<evidence type="ECO:0000256" key="1">
    <source>
        <dbReference type="SAM" id="MobiDB-lite"/>
    </source>
</evidence>
<dbReference type="AlphaFoldDB" id="A0A9P8UQW8"/>
<comment type="caution">
    <text evidence="2">The sequence shown here is derived from an EMBL/GenBank/DDBJ whole genome shotgun (WGS) entry which is preliminary data.</text>
</comment>
<protein>
    <submittedName>
        <fullName evidence="2">Uncharacterized protein</fullName>
    </submittedName>
</protein>
<organism evidence="2 3">
    <name type="scientific">Truncatella angustata</name>
    <dbReference type="NCBI Taxonomy" id="152316"/>
    <lineage>
        <taxon>Eukaryota</taxon>
        <taxon>Fungi</taxon>
        <taxon>Dikarya</taxon>
        <taxon>Ascomycota</taxon>
        <taxon>Pezizomycotina</taxon>
        <taxon>Sordariomycetes</taxon>
        <taxon>Xylariomycetidae</taxon>
        <taxon>Amphisphaeriales</taxon>
        <taxon>Sporocadaceae</taxon>
        <taxon>Truncatella</taxon>
    </lineage>
</organism>
<feature type="compositionally biased region" description="Basic and acidic residues" evidence="1">
    <location>
        <begin position="90"/>
        <end position="102"/>
    </location>
</feature>
<dbReference type="Gene3D" id="1.10.390.10">
    <property type="entry name" value="Neutral Protease Domain 2"/>
    <property type="match status" value="1"/>
</dbReference>
<sequence>MTANRDMAGALFVCLNGGVRRYASTASILWEQSLRLAYKTAVVIRDVNSKAARPLLVLPLKRGPAPTQRYDGDTLRAMDNSGHIPLSYRDTTEADSTRTWQPEREPVSPIVIQFKAAPCVTDANTPTGPRLDLREDQGGAFGIGDSSLGDGLYTSHIGAPRDLVANSFFAVGPLTRYPPEGTKSGPQEFAMYWIGSPPYDMEHIAPLTDKIFRAIARFFGDSSEPFRVFIRRVWNGHGGTGGHRSFLLEYSSNTFEEQNEDALIDLLAHKTVHSEYPLLWPENINNMWYDEGVANYYATIESYEQGAVGRNDLIKALNNQAQAHYTANVIIHEWKYILNHYWDGYDMTKGGYGRGFIYLCQVQGLIRQATKGKKGVDDIVLALYQRQLQPEEFDGGDFRELLSDIIGEEDTNAIREVMEGGKVIVPVADCFAKYGLKLVRHDVEKFKPGFDPNSLRKKKITDLVKGSRAEKAGLHEGDEVVHSWMLWVADDALENMMQVTVLRDGQEQLIKYWPRSHEKVQNWFWVEI</sequence>
<gene>
    <name evidence="2" type="ORF">BKA67DRAFT_688116</name>
</gene>
<feature type="region of interest" description="Disordered" evidence="1">
    <location>
        <begin position="82"/>
        <end position="102"/>
    </location>
</feature>
<evidence type="ECO:0000313" key="3">
    <source>
        <dbReference type="Proteomes" id="UP000758603"/>
    </source>
</evidence>
<dbReference type="SUPFAM" id="SSF50156">
    <property type="entry name" value="PDZ domain-like"/>
    <property type="match status" value="1"/>
</dbReference>
<accession>A0A9P8UQW8</accession>
<dbReference type="Proteomes" id="UP000758603">
    <property type="component" value="Unassembled WGS sequence"/>
</dbReference>